<evidence type="ECO:0000259" key="9">
    <source>
        <dbReference type="PROSITE" id="PS51007"/>
    </source>
</evidence>
<dbReference type="PROSITE" id="PS50093">
    <property type="entry name" value="PKD"/>
    <property type="match status" value="1"/>
</dbReference>
<dbReference type="SUPFAM" id="SSF75011">
    <property type="entry name" value="3-carboxy-cis,cis-mucoante lactonizing enzyme"/>
    <property type="match status" value="1"/>
</dbReference>
<dbReference type="PANTHER" id="PTHR30600">
    <property type="entry name" value="CYTOCHROME C PEROXIDASE-RELATED"/>
    <property type="match status" value="1"/>
</dbReference>
<evidence type="ECO:0000256" key="3">
    <source>
        <dbReference type="ARBA" id="ARBA00022729"/>
    </source>
</evidence>
<feature type="signal peptide" evidence="7">
    <location>
        <begin position="1"/>
        <end position="24"/>
    </location>
</feature>
<comment type="caution">
    <text evidence="10">The sequence shown here is derived from an EMBL/GenBank/DDBJ whole genome shotgun (WGS) entry which is preliminary data.</text>
</comment>
<dbReference type="Gene3D" id="2.130.10.10">
    <property type="entry name" value="YVTN repeat-like/Quinoprotein amine dehydrogenase"/>
    <property type="match status" value="1"/>
</dbReference>
<keyword evidence="4" id="KW-0560">Oxidoreductase</keyword>
<feature type="domain" description="Cytochrome c" evidence="9">
    <location>
        <begin position="982"/>
        <end position="1110"/>
    </location>
</feature>
<evidence type="ECO:0000313" key="10">
    <source>
        <dbReference type="EMBL" id="MFC3194962.1"/>
    </source>
</evidence>
<dbReference type="InterPro" id="IPR035986">
    <property type="entry name" value="PKD_dom_sf"/>
</dbReference>
<keyword evidence="11" id="KW-1185">Reference proteome</keyword>
<dbReference type="SUPFAM" id="SSF46626">
    <property type="entry name" value="Cytochrome c"/>
    <property type="match status" value="2"/>
</dbReference>
<dbReference type="RefSeq" id="WP_077411920.1">
    <property type="nucleotide sequence ID" value="NZ_JBHRTS010000006.1"/>
</dbReference>
<gene>
    <name evidence="10" type="ORF">ACFODZ_11990</name>
</gene>
<dbReference type="Pfam" id="PF18911">
    <property type="entry name" value="PKD_4"/>
    <property type="match status" value="1"/>
</dbReference>
<feature type="domain" description="Cytochrome c" evidence="9">
    <location>
        <begin position="1128"/>
        <end position="1375"/>
    </location>
</feature>
<dbReference type="InterPro" id="IPR036909">
    <property type="entry name" value="Cyt_c-like_dom_sf"/>
</dbReference>
<accession>A0ABV7JCW7</accession>
<dbReference type="InterPro" id="IPR022409">
    <property type="entry name" value="PKD/Chitinase_dom"/>
</dbReference>
<evidence type="ECO:0000256" key="1">
    <source>
        <dbReference type="ARBA" id="ARBA00022617"/>
    </source>
</evidence>
<organism evidence="10 11">
    <name type="scientific">Marinicella sediminis</name>
    <dbReference type="NCBI Taxonomy" id="1792834"/>
    <lineage>
        <taxon>Bacteria</taxon>
        <taxon>Pseudomonadati</taxon>
        <taxon>Pseudomonadota</taxon>
        <taxon>Gammaproteobacteria</taxon>
        <taxon>Lysobacterales</taxon>
        <taxon>Marinicellaceae</taxon>
        <taxon>Marinicella</taxon>
    </lineage>
</organism>
<evidence type="ECO:0000256" key="6">
    <source>
        <dbReference type="PROSITE-ProRule" id="PRU00433"/>
    </source>
</evidence>
<protein>
    <submittedName>
        <fullName evidence="10">Ig-like domain-containing protein</fullName>
    </submittedName>
</protein>
<dbReference type="InterPro" id="IPR000601">
    <property type="entry name" value="PKD_dom"/>
</dbReference>
<dbReference type="InterPro" id="IPR051395">
    <property type="entry name" value="Cytochrome_c_Peroxidase/MauG"/>
</dbReference>
<dbReference type="SUPFAM" id="SSF49299">
    <property type="entry name" value="PKD domain"/>
    <property type="match status" value="1"/>
</dbReference>
<dbReference type="Pfam" id="PF13205">
    <property type="entry name" value="Big_5"/>
    <property type="match status" value="1"/>
</dbReference>
<evidence type="ECO:0000256" key="5">
    <source>
        <dbReference type="ARBA" id="ARBA00023004"/>
    </source>
</evidence>
<sequence>MFKSSNTLALMICLAALLPARTMAQIPAVPAAFPNQACTPGQLHYRQAGMGRITNIVYHNGHIYTNNVAGGDVREFLFSDFNDPGSLFLNADTGLVSLANQGNHGHFKIGDYASSHWRAAYQRTGVGVNLMDAPDPPDWVSWQAQPAAPDTGSIRIFYPWSVPFNWLQYGPTPATARLYRADQLLAEWEPLGEHGIAGNSILLGNLLFITSDATMRGIAAYDISPVFNDPPEDPVLVDRLNGLIGGYMGAIWQDYLVLAGGSDRDILQIVDISDPTDMRLIQTFDLRGDDDLNAGTNVPYVQTQDEFIFTRRHKINLETLQIVHEFDEVGNNRPAGSVAGQIDTSQYLLPLGNMLITGGYSFAGRDAIGVWCHQATPDTRGPYVGHHIPQDGQVNYPTGAPISLVIAEELESFTIVNGVSLIVRPVGGQPIDVWHAFSHDGVLTITPKQYFAVDTTYEVIIPAGGIKDAAGNGIEGYSFSFSTGGGIAGANQAPEITSFDSSQSPASPGVNIHFTATAIDPEGDPVEYRYVLGDGTPATSWSSTSDISHSFAVPGHFNVKLQVRDIKPNGTSSVVTATRTQTVVNTINLASPSRTSMLAMDPSNQWLWNVNPDNDSVAQISTQTNTLLAEFELSAWHPGINQFNPKSLAIDGNGQVWIISEDAALITIIDQQGQYLDHIETGYGSQPQSVLSSADGQTMFVALGHGATADPNNGEVVKYDALTRNELGRTEVGPLPRAMALTGDGQQLFVAEFLARKNHAVIWQLDAQNMTVSNTLNLFRDRGLNGIDSGGSDGPGVPNYLTSLTISPDHNWLWYSAIKADTFRGEYFQQQGEINLPSSHDTTVRSMLGRIDLLANPPHEPEFFGFNGIPSRMDVDNADSPSSITFNTTGDYVFITLQGNNTVAAFDDLAVRQNVGQSSVWRALSGAAPQASLYDPVNQSLWVKNLMSRDLTRLDLAEFFNSGTIQLNPMTVNTTLNEALSADELAGKQAFYFAGNNPVGQNDMSFEGYISCASCHLDGAHDGRVWDFTQRGEGLRNTTDLRGRRGTGHGNVHWSANFDEIQDFVLDMVNHFGGTGFLADGQSPNDSLGVPNAMTALELDQLSAYVSSLSSDSLPPSPYRLDDGQLSAAASRGAQVFNTLSCDGCHQPDNDYQNSQLGANPQLHDVGTLRDSSGGRLNGPLNGIDTPTLLSVWQTAPYFHDGSAHTLEDVFMVAGGQNLQAEDAVLSGGAFEPQFIEYNQDSSAYGTFIQLPGTITFSQVEGGSGGPSAIEIRVIGSDNQSLDLTVQVNGASHTLSVPPSNIRLDWQAARLEGVVMNNGTNNTISFTYAGNQEVLIDEVIISTADDLLMAAPHRVASTLSPNDFADLLTYLRSLDGTDSVVPADLIFADGFD</sequence>
<keyword evidence="2 6" id="KW-0479">Metal-binding</keyword>
<dbReference type="Gene3D" id="2.60.120.260">
    <property type="entry name" value="Galactose-binding domain-like"/>
    <property type="match status" value="1"/>
</dbReference>
<name>A0ABV7JCW7_9GAMM</name>
<proteinExistence type="predicted"/>
<feature type="chain" id="PRO_5046673297" evidence="7">
    <location>
        <begin position="25"/>
        <end position="1392"/>
    </location>
</feature>
<dbReference type="PROSITE" id="PS51007">
    <property type="entry name" value="CYTC"/>
    <property type="match status" value="2"/>
</dbReference>
<evidence type="ECO:0000256" key="4">
    <source>
        <dbReference type="ARBA" id="ARBA00023002"/>
    </source>
</evidence>
<dbReference type="CDD" id="cd00146">
    <property type="entry name" value="PKD"/>
    <property type="match status" value="1"/>
</dbReference>
<dbReference type="Proteomes" id="UP001595533">
    <property type="component" value="Unassembled WGS sequence"/>
</dbReference>
<evidence type="ECO:0000259" key="8">
    <source>
        <dbReference type="PROSITE" id="PS50093"/>
    </source>
</evidence>
<evidence type="ECO:0000256" key="7">
    <source>
        <dbReference type="SAM" id="SignalP"/>
    </source>
</evidence>
<dbReference type="PANTHER" id="PTHR30600:SF10">
    <property type="entry name" value="BLL6722 PROTEIN"/>
    <property type="match status" value="1"/>
</dbReference>
<keyword evidence="3 7" id="KW-0732">Signal</keyword>
<evidence type="ECO:0000256" key="2">
    <source>
        <dbReference type="ARBA" id="ARBA00022723"/>
    </source>
</evidence>
<reference evidence="11" key="1">
    <citation type="journal article" date="2019" name="Int. J. Syst. Evol. Microbiol.">
        <title>The Global Catalogue of Microorganisms (GCM) 10K type strain sequencing project: providing services to taxonomists for standard genome sequencing and annotation.</title>
        <authorList>
            <consortium name="The Broad Institute Genomics Platform"/>
            <consortium name="The Broad Institute Genome Sequencing Center for Infectious Disease"/>
            <person name="Wu L."/>
            <person name="Ma J."/>
        </authorList>
    </citation>
    <scope>NUCLEOTIDE SEQUENCE [LARGE SCALE GENOMIC DNA]</scope>
    <source>
        <strain evidence="11">KCTC 42953</strain>
    </source>
</reference>
<dbReference type="InterPro" id="IPR015943">
    <property type="entry name" value="WD40/YVTN_repeat-like_dom_sf"/>
</dbReference>
<evidence type="ECO:0000313" key="11">
    <source>
        <dbReference type="Proteomes" id="UP001595533"/>
    </source>
</evidence>
<keyword evidence="1 6" id="KW-0349">Heme</keyword>
<dbReference type="InterPro" id="IPR032812">
    <property type="entry name" value="SbsA_Ig"/>
</dbReference>
<dbReference type="EMBL" id="JBHRTS010000006">
    <property type="protein sequence ID" value="MFC3194962.1"/>
    <property type="molecule type" value="Genomic_DNA"/>
</dbReference>
<dbReference type="InterPro" id="IPR009056">
    <property type="entry name" value="Cyt_c-like_dom"/>
</dbReference>
<keyword evidence="5 6" id="KW-0408">Iron</keyword>
<dbReference type="Gene3D" id="3.40.1350.20">
    <property type="match status" value="1"/>
</dbReference>
<dbReference type="SMART" id="SM00089">
    <property type="entry name" value="PKD"/>
    <property type="match status" value="1"/>
</dbReference>
<dbReference type="Gene3D" id="1.10.760.10">
    <property type="entry name" value="Cytochrome c-like domain"/>
    <property type="match status" value="2"/>
</dbReference>
<feature type="domain" description="PKD" evidence="8">
    <location>
        <begin position="523"/>
        <end position="565"/>
    </location>
</feature>